<sequence length="153" mass="17224">MKILSEIRRPLLTKDVLIRDLLSRLNLLHLEQPMGSMSSAPPQGTVKMPTMEVVPIEDMNIVEIGTQHHKKTSSIILRRTERGRGRLRTMSTRLLDHITTPRKDLMSQGQKRMIKLELEYRGSGRGETIIPGVVRATFMGGKAATLLMQVIDG</sequence>
<protein>
    <submittedName>
        <fullName evidence="1">Uncharacterized protein</fullName>
    </submittedName>
</protein>
<evidence type="ECO:0000313" key="1">
    <source>
        <dbReference type="EMBL" id="MBA4623979.1"/>
    </source>
</evidence>
<reference evidence="1" key="2">
    <citation type="submission" date="2020-07" db="EMBL/GenBank/DDBJ databases">
        <authorList>
            <person name="Vera ALvarez R."/>
            <person name="Arias-Moreno D.M."/>
            <person name="Jimenez-Jacinto V."/>
            <person name="Jimenez-Bremont J.F."/>
            <person name="Swaminathan K."/>
            <person name="Moose S.P."/>
            <person name="Guerrero-Gonzalez M.L."/>
            <person name="Marino-Ramirez L."/>
            <person name="Landsman D."/>
            <person name="Rodriguez-Kessler M."/>
            <person name="Delgado-Sanchez P."/>
        </authorList>
    </citation>
    <scope>NUCLEOTIDE SEQUENCE</scope>
    <source>
        <tissue evidence="1">Cladode</tissue>
    </source>
</reference>
<name>A0A7C8YQB4_OPUST</name>
<dbReference type="AlphaFoldDB" id="A0A7C8YQB4"/>
<accession>A0A7C8YQB4</accession>
<dbReference type="EMBL" id="GISG01045800">
    <property type="protein sequence ID" value="MBA4623979.1"/>
    <property type="molecule type" value="Transcribed_RNA"/>
</dbReference>
<proteinExistence type="predicted"/>
<organism evidence="1">
    <name type="scientific">Opuntia streptacantha</name>
    <name type="common">Prickly pear cactus</name>
    <name type="synonym">Opuntia cardona</name>
    <dbReference type="NCBI Taxonomy" id="393608"/>
    <lineage>
        <taxon>Eukaryota</taxon>
        <taxon>Viridiplantae</taxon>
        <taxon>Streptophyta</taxon>
        <taxon>Embryophyta</taxon>
        <taxon>Tracheophyta</taxon>
        <taxon>Spermatophyta</taxon>
        <taxon>Magnoliopsida</taxon>
        <taxon>eudicotyledons</taxon>
        <taxon>Gunneridae</taxon>
        <taxon>Pentapetalae</taxon>
        <taxon>Caryophyllales</taxon>
        <taxon>Cactineae</taxon>
        <taxon>Cactaceae</taxon>
        <taxon>Opuntioideae</taxon>
        <taxon>Opuntia</taxon>
    </lineage>
</organism>
<reference evidence="1" key="1">
    <citation type="journal article" date="2013" name="J. Plant Res.">
        <title>Effect of fungi and light on seed germination of three Opuntia species from semiarid lands of central Mexico.</title>
        <authorList>
            <person name="Delgado-Sanchez P."/>
            <person name="Jimenez-Bremont J.F."/>
            <person name="Guerrero-Gonzalez Mde L."/>
            <person name="Flores J."/>
        </authorList>
    </citation>
    <scope>NUCLEOTIDE SEQUENCE</scope>
    <source>
        <tissue evidence="1">Cladode</tissue>
    </source>
</reference>